<dbReference type="PANTHER" id="PTHR19331">
    <property type="entry name" value="SCAVENGER RECEPTOR DOMAIN-CONTAINING"/>
    <property type="match status" value="1"/>
</dbReference>
<keyword evidence="8" id="KW-1185">Reference proteome</keyword>
<dbReference type="FunFam" id="3.10.250.10:FF:000001">
    <property type="entry name" value="Lysyl oxidase 4 isoform X1"/>
    <property type="match status" value="1"/>
</dbReference>
<dbReference type="Gene3D" id="3.90.182.10">
    <property type="entry name" value="Toxin - Anthrax Protective Antigen,domain 1"/>
    <property type="match status" value="2"/>
</dbReference>
<evidence type="ECO:0000313" key="7">
    <source>
        <dbReference type="EMBL" id="CAJ1400086.1"/>
    </source>
</evidence>
<comment type="caution">
    <text evidence="7">The sequence shown here is derived from an EMBL/GenBank/DDBJ whole genome shotgun (WGS) entry which is preliminary data.</text>
</comment>
<keyword evidence="3" id="KW-1015">Disulfide bond</keyword>
<dbReference type="PRINTS" id="PR00258">
    <property type="entry name" value="SPERACTRCPTR"/>
</dbReference>
<feature type="domain" description="PA14" evidence="6">
    <location>
        <begin position="59"/>
        <end position="214"/>
    </location>
</feature>
<dbReference type="Proteomes" id="UP001178507">
    <property type="component" value="Unassembled WGS sequence"/>
</dbReference>
<dbReference type="SMART" id="SM00758">
    <property type="entry name" value="PA14"/>
    <property type="match status" value="3"/>
</dbReference>
<dbReference type="InterPro" id="IPR036772">
    <property type="entry name" value="SRCR-like_dom_sf"/>
</dbReference>
<dbReference type="SUPFAM" id="SSF56487">
    <property type="entry name" value="SRCR-like"/>
    <property type="match status" value="2"/>
</dbReference>
<gene>
    <name evidence="7" type="ORF">EVOR1521_LOCUS23507</name>
</gene>
<dbReference type="EMBL" id="CAUJNA010003358">
    <property type="protein sequence ID" value="CAJ1400086.1"/>
    <property type="molecule type" value="Genomic_DNA"/>
</dbReference>
<organism evidence="7 8">
    <name type="scientific">Effrenium voratum</name>
    <dbReference type="NCBI Taxonomy" id="2562239"/>
    <lineage>
        <taxon>Eukaryota</taxon>
        <taxon>Sar</taxon>
        <taxon>Alveolata</taxon>
        <taxon>Dinophyceae</taxon>
        <taxon>Suessiales</taxon>
        <taxon>Symbiodiniaceae</taxon>
        <taxon>Effrenium</taxon>
    </lineage>
</organism>
<dbReference type="SMART" id="SM00202">
    <property type="entry name" value="SR"/>
    <property type="match status" value="2"/>
</dbReference>
<sequence length="971" mass="105630">MALQSGWCSCGDSFATSASYTSVGVEECGSLCAGEELLQPPRYCGSDWRNAIYSLKKGNFQPGLLAEFYTFNQGCTFQDLTYRTPDESRVDANINYEATRNAWPGFSFTDHFAARWNGYVLLEAAGSHTFELDSDDGSRMFLEGVQVIDHDGCRVTDQATLPKQYTKQMRAGHYAIRLEHFENTWEAKMIFGLDGAVAVPSQLRSWPGLVIPGIRADFFAFQQSCSFQDLDERIPDASRVDSHVDYGGYGNDTHAMPWRGLPFANDFAARWSGYLLITTAGSYTFQVEAADCHRLLVDEVYLVDRPGCHPLEINNGSIALMQGFHRVTLEYFERSGASSVRLSYMGPDSLEMQVVPPEVWWSSAGTLQVGTNTKFYVTTQSCSSFTDLTDLIPDVLRFDSEINYASTTSAWTGLSFADHFAVSWTGFIIITLPGLYTFQVEVEDGARLFLDGVLLASSPSCGAQTLTASVEVVQGYHYYRLEYFEVTGSAAAIWSYQGPDTSDMMVVVPSTVLRYSPDTLVPYEGQVQLRGTTRGRLEIYHNHQWGTVCDDNFDDVDALVACRQLGFTTGRSLGNAVPEGAGPIWMDEVTCLGNETRLDQCSFQNWGEHDCGHSEDVGVDCTEDATLPVEGDLRLSGGSHGRLDVYHLSTWGTVCSDGFMEEDARVVCRQLGYCCGIISTSADVGTGPIWLSNPQCIGFEQRLDQCSGITWGNSSCTRSQDVAIDCLDGATCLARGVRMYSTGDTGLQVYISGVMAVTPTESLPVLAKFLLTCPSGCSNESSVFLAQACDAEVNGTRTDAMTLEPAAGSDLWSSVLDLSMLPLGRYFRLCVDTDGGGGLRVGDGGHEVYLQLLSVQTAVVLAAPLQRIDVTAQDVNNSVFEMFLSTVDCGLEPDLEQPPPVKRTLSGVPTWTDGLSWAFEVDASGLEIGAHAVLCEDFDAAGPRLPGPAAGPRVYVSGAVRCQVAKLAAGS</sequence>
<keyword evidence="1" id="KW-0732">Signal</keyword>
<protein>
    <recommendedName>
        <fullName evidence="9">Deleted in malignant brain tumors 1 protein</fullName>
    </recommendedName>
</protein>
<dbReference type="PANTHER" id="PTHR19331:SF487">
    <property type="entry name" value="SOLUBLE SCAVENGER RECEPTOR CYSTEINE-RICH DOMAIN-CONTAINING PROTEIN SSC5D"/>
    <property type="match status" value="1"/>
</dbReference>
<dbReference type="PROSITE" id="PS50287">
    <property type="entry name" value="SRCR_2"/>
    <property type="match status" value="2"/>
</dbReference>
<evidence type="ECO:0000259" key="6">
    <source>
        <dbReference type="PROSITE" id="PS51820"/>
    </source>
</evidence>
<dbReference type="InterPro" id="IPR001190">
    <property type="entry name" value="SRCR"/>
</dbReference>
<dbReference type="InterPro" id="IPR037524">
    <property type="entry name" value="PA14/GLEYA"/>
</dbReference>
<dbReference type="AlphaFoldDB" id="A0AA36NE80"/>
<dbReference type="GO" id="GO:0016020">
    <property type="term" value="C:membrane"/>
    <property type="evidence" value="ECO:0007669"/>
    <property type="project" value="InterPro"/>
</dbReference>
<evidence type="ECO:0000313" key="8">
    <source>
        <dbReference type="Proteomes" id="UP001178507"/>
    </source>
</evidence>
<evidence type="ECO:0000259" key="5">
    <source>
        <dbReference type="PROSITE" id="PS50287"/>
    </source>
</evidence>
<dbReference type="Pfam" id="PF00530">
    <property type="entry name" value="SRCR"/>
    <property type="match status" value="2"/>
</dbReference>
<keyword evidence="2" id="KW-0677">Repeat</keyword>
<name>A0AA36NE80_9DINO</name>
<dbReference type="Gene3D" id="3.10.250.10">
    <property type="entry name" value="SRCR-like domain"/>
    <property type="match status" value="2"/>
</dbReference>
<evidence type="ECO:0000256" key="4">
    <source>
        <dbReference type="ARBA" id="ARBA00023180"/>
    </source>
</evidence>
<accession>A0AA36NE80</accession>
<feature type="domain" description="PA14" evidence="6">
    <location>
        <begin position="209"/>
        <end position="359"/>
    </location>
</feature>
<evidence type="ECO:0008006" key="9">
    <source>
        <dbReference type="Google" id="ProtNLM"/>
    </source>
</evidence>
<evidence type="ECO:0000256" key="1">
    <source>
        <dbReference type="ARBA" id="ARBA00022729"/>
    </source>
</evidence>
<keyword evidence="4" id="KW-0325">Glycoprotein</keyword>
<proteinExistence type="predicted"/>
<dbReference type="Pfam" id="PF07691">
    <property type="entry name" value="PA14"/>
    <property type="match status" value="3"/>
</dbReference>
<dbReference type="FunFam" id="3.10.250.10:FF:000011">
    <property type="entry name" value="Scavenger receptor class A member 5"/>
    <property type="match status" value="1"/>
</dbReference>
<feature type="domain" description="SRCR" evidence="5">
    <location>
        <begin position="513"/>
        <end position="622"/>
    </location>
</feature>
<evidence type="ECO:0000256" key="2">
    <source>
        <dbReference type="ARBA" id="ARBA00022737"/>
    </source>
</evidence>
<dbReference type="PROSITE" id="PS51820">
    <property type="entry name" value="PA14"/>
    <property type="match status" value="3"/>
</dbReference>
<feature type="domain" description="SRCR" evidence="5">
    <location>
        <begin position="633"/>
        <end position="727"/>
    </location>
</feature>
<reference evidence="7" key="1">
    <citation type="submission" date="2023-08" db="EMBL/GenBank/DDBJ databases">
        <authorList>
            <person name="Chen Y."/>
            <person name="Shah S."/>
            <person name="Dougan E. K."/>
            <person name="Thang M."/>
            <person name="Chan C."/>
        </authorList>
    </citation>
    <scope>NUCLEOTIDE SEQUENCE</scope>
</reference>
<dbReference type="SUPFAM" id="SSF56988">
    <property type="entry name" value="Anthrax protective antigen"/>
    <property type="match status" value="3"/>
</dbReference>
<dbReference type="Gene3D" id="2.60.120.380">
    <property type="match status" value="1"/>
</dbReference>
<evidence type="ECO:0000256" key="3">
    <source>
        <dbReference type="ARBA" id="ARBA00023157"/>
    </source>
</evidence>
<dbReference type="InterPro" id="IPR011658">
    <property type="entry name" value="PA14_dom"/>
</dbReference>
<feature type="domain" description="PA14" evidence="6">
    <location>
        <begin position="366"/>
        <end position="512"/>
    </location>
</feature>